<proteinExistence type="predicted"/>
<accession>A0A914CGB5</accession>
<reference evidence="3" key="1">
    <citation type="submission" date="2022-11" db="UniProtKB">
        <authorList>
            <consortium name="WormBaseParasite"/>
        </authorList>
    </citation>
    <scope>IDENTIFICATION</scope>
</reference>
<keyword evidence="1" id="KW-1133">Transmembrane helix</keyword>
<keyword evidence="2" id="KW-1185">Reference proteome</keyword>
<evidence type="ECO:0000313" key="2">
    <source>
        <dbReference type="Proteomes" id="UP000887540"/>
    </source>
</evidence>
<dbReference type="AlphaFoldDB" id="A0A914CGB5"/>
<keyword evidence="1" id="KW-0472">Membrane</keyword>
<organism evidence="2 3">
    <name type="scientific">Acrobeloides nanus</name>
    <dbReference type="NCBI Taxonomy" id="290746"/>
    <lineage>
        <taxon>Eukaryota</taxon>
        <taxon>Metazoa</taxon>
        <taxon>Ecdysozoa</taxon>
        <taxon>Nematoda</taxon>
        <taxon>Chromadorea</taxon>
        <taxon>Rhabditida</taxon>
        <taxon>Tylenchina</taxon>
        <taxon>Cephalobomorpha</taxon>
        <taxon>Cephaloboidea</taxon>
        <taxon>Cephalobidae</taxon>
        <taxon>Acrobeloides</taxon>
    </lineage>
</organism>
<dbReference type="Proteomes" id="UP000887540">
    <property type="component" value="Unplaced"/>
</dbReference>
<dbReference type="WBParaSite" id="ACRNAN_scaffold10552.g14844.t1">
    <property type="protein sequence ID" value="ACRNAN_scaffold10552.g14844.t1"/>
    <property type="gene ID" value="ACRNAN_scaffold10552.g14844"/>
</dbReference>
<feature type="transmembrane region" description="Helical" evidence="1">
    <location>
        <begin position="20"/>
        <end position="40"/>
    </location>
</feature>
<sequence>MAAGYFNGPIANIVGGIPQIMILFSLYAQKAVALILALIYRRAQLSLGRLNELFDKPKFLLFFAGLNHIVVNGIMVTPVLFWVPEIMSLTGRSPGPMGLSPGPGPYESGLGPDFDACWTPYKIIRM</sequence>
<feature type="transmembrane region" description="Helical" evidence="1">
    <location>
        <begin position="60"/>
        <end position="83"/>
    </location>
</feature>
<evidence type="ECO:0000313" key="3">
    <source>
        <dbReference type="WBParaSite" id="ACRNAN_scaffold10552.g14844.t1"/>
    </source>
</evidence>
<evidence type="ECO:0000256" key="1">
    <source>
        <dbReference type="SAM" id="Phobius"/>
    </source>
</evidence>
<name>A0A914CGB5_9BILA</name>
<keyword evidence="1" id="KW-0812">Transmembrane</keyword>
<protein>
    <submittedName>
        <fullName evidence="3">Uncharacterized protein</fullName>
    </submittedName>
</protein>